<proteinExistence type="predicted"/>
<protein>
    <submittedName>
        <fullName evidence="1">Uncharacterized protein</fullName>
    </submittedName>
</protein>
<organism evidence="1 2">
    <name type="scientific">Gossypium trilobum</name>
    <dbReference type="NCBI Taxonomy" id="34281"/>
    <lineage>
        <taxon>Eukaryota</taxon>
        <taxon>Viridiplantae</taxon>
        <taxon>Streptophyta</taxon>
        <taxon>Embryophyta</taxon>
        <taxon>Tracheophyta</taxon>
        <taxon>Spermatophyta</taxon>
        <taxon>Magnoliopsida</taxon>
        <taxon>eudicotyledons</taxon>
        <taxon>Gunneridae</taxon>
        <taxon>Pentapetalae</taxon>
        <taxon>rosids</taxon>
        <taxon>malvids</taxon>
        <taxon>Malvales</taxon>
        <taxon>Malvaceae</taxon>
        <taxon>Malvoideae</taxon>
        <taxon>Gossypium</taxon>
    </lineage>
</organism>
<keyword evidence="2" id="KW-1185">Reference proteome</keyword>
<sequence>MEAIPSYFSFCTAQDSGQFFTLSARKGTANPFFRVKVGKEIDFLGINAMAYGSGSTADEHVITHHHQEGLSLELSLGQPNVERDDN</sequence>
<dbReference type="AlphaFoldDB" id="A0A7J9DVR8"/>
<gene>
    <name evidence="1" type="ORF">Gotri_014114</name>
</gene>
<dbReference type="Proteomes" id="UP000593568">
    <property type="component" value="Unassembled WGS sequence"/>
</dbReference>
<reference evidence="1 2" key="1">
    <citation type="journal article" date="2019" name="Genome Biol. Evol.">
        <title>Insights into the evolution of the New World diploid cottons (Gossypium, subgenus Houzingenia) based on genome sequencing.</title>
        <authorList>
            <person name="Grover C.E."/>
            <person name="Arick M.A. 2nd"/>
            <person name="Thrash A."/>
            <person name="Conover J.L."/>
            <person name="Sanders W.S."/>
            <person name="Peterson D.G."/>
            <person name="Frelichowski J.E."/>
            <person name="Scheffler J.A."/>
            <person name="Scheffler B.E."/>
            <person name="Wendel J.F."/>
        </authorList>
    </citation>
    <scope>NUCLEOTIDE SEQUENCE [LARGE SCALE GENOMIC DNA]</scope>
    <source>
        <strain evidence="1">8</strain>
        <tissue evidence="1">Leaf</tissue>
    </source>
</reference>
<dbReference type="EMBL" id="JABEZW010000005">
    <property type="protein sequence ID" value="MBA0764829.1"/>
    <property type="molecule type" value="Genomic_DNA"/>
</dbReference>
<accession>A0A7J9DVR8</accession>
<evidence type="ECO:0000313" key="2">
    <source>
        <dbReference type="Proteomes" id="UP000593568"/>
    </source>
</evidence>
<comment type="caution">
    <text evidence="1">The sequence shown here is derived from an EMBL/GenBank/DDBJ whole genome shotgun (WGS) entry which is preliminary data.</text>
</comment>
<evidence type="ECO:0000313" key="1">
    <source>
        <dbReference type="EMBL" id="MBA0764829.1"/>
    </source>
</evidence>
<name>A0A7J9DVR8_9ROSI</name>